<protein>
    <recommendedName>
        <fullName evidence="1">N-acetyltransferase domain-containing protein</fullName>
    </recommendedName>
</protein>
<name>D1C810_SPHTD</name>
<dbReference type="InParanoid" id="D1C810"/>
<dbReference type="KEGG" id="sti:Sthe_2538"/>
<dbReference type="OrthoDB" id="5570877at2"/>
<accession>D1C810</accession>
<dbReference type="InterPro" id="IPR016181">
    <property type="entry name" value="Acyl_CoA_acyltransferase"/>
</dbReference>
<dbReference type="Gene3D" id="3.40.630.30">
    <property type="match status" value="2"/>
</dbReference>
<proteinExistence type="predicted"/>
<evidence type="ECO:0000259" key="1">
    <source>
        <dbReference type="PROSITE" id="PS51186"/>
    </source>
</evidence>
<dbReference type="InterPro" id="IPR000182">
    <property type="entry name" value="GNAT_dom"/>
</dbReference>
<dbReference type="CDD" id="cd04301">
    <property type="entry name" value="NAT_SF"/>
    <property type="match status" value="1"/>
</dbReference>
<dbReference type="PROSITE" id="PS51186">
    <property type="entry name" value="GNAT"/>
    <property type="match status" value="1"/>
</dbReference>
<dbReference type="eggNOG" id="COG0456">
    <property type="taxonomic scope" value="Bacteria"/>
</dbReference>
<evidence type="ECO:0000313" key="3">
    <source>
        <dbReference type="Proteomes" id="UP000002027"/>
    </source>
</evidence>
<sequence length="348" mass="39143">MVVLRNYEPGDLVQISRLRAAVYSRHDDERLAWHASVWHWLETHPLAPEHLHRWVLADGDRIVGFLAAVPQYYRIAGKRVVAHTPTDYMVDPDYGFHAVSLMRTFFRTVENCVSVDWLPSVIRVQTWLGATQVANLRYAAKILTTAKLPVSLPGPVAGGVNLGLRAADRLLTLGRQSVTVKVLDSFDERFDRFFESLTAHVPCLAEKDAAFLQWRYGLSSPQPAGPLLGALNGDELVGYAVLRVTDTDRSGYIMDLTVRPGRQDVAAALLRASIHHLRQRGAHLIRYRFLPSSLAPLPRDLWRLGFFTRKQTHTLQVKFADPELQSVATNPLSWAYSAGDGELSFWVE</sequence>
<keyword evidence="3" id="KW-1185">Reference proteome</keyword>
<feature type="domain" description="N-acetyltransferase" evidence="1">
    <location>
        <begin position="180"/>
        <end position="339"/>
    </location>
</feature>
<reference evidence="3" key="1">
    <citation type="submission" date="2009-11" db="EMBL/GenBank/DDBJ databases">
        <title>The complete chromosome 2 of Sphaerobacter thermophilus DSM 20745.</title>
        <authorList>
            <person name="Lucas S."/>
            <person name="Copeland A."/>
            <person name="Lapidus A."/>
            <person name="Glavina del Rio T."/>
            <person name="Dalin E."/>
            <person name="Tice H."/>
            <person name="Bruce D."/>
            <person name="Goodwin L."/>
            <person name="Pitluck S."/>
            <person name="Kyrpides N."/>
            <person name="Mavromatis K."/>
            <person name="Ivanova N."/>
            <person name="Mikhailova N."/>
            <person name="LaButti K.M."/>
            <person name="Clum A."/>
            <person name="Sun H.I."/>
            <person name="Brettin T."/>
            <person name="Detter J.C."/>
            <person name="Han C."/>
            <person name="Larimer F."/>
            <person name="Land M."/>
            <person name="Hauser L."/>
            <person name="Markowitz V."/>
            <person name="Cheng J.F."/>
            <person name="Hugenholtz P."/>
            <person name="Woyke T."/>
            <person name="Wu D."/>
            <person name="Steenblock K."/>
            <person name="Schneider S."/>
            <person name="Pukall R."/>
            <person name="Goeker M."/>
            <person name="Klenk H.P."/>
            <person name="Eisen J.A."/>
        </authorList>
    </citation>
    <scope>NUCLEOTIDE SEQUENCE [LARGE SCALE GENOMIC DNA]</scope>
    <source>
        <strain evidence="3">ATCC 49802 / DSM 20745 / S 6022</strain>
    </source>
</reference>
<reference evidence="2 3" key="2">
    <citation type="journal article" date="2010" name="Stand. Genomic Sci.">
        <title>Complete genome sequence of Desulfohalobium retbaense type strain (HR(100)).</title>
        <authorList>
            <person name="Spring S."/>
            <person name="Nolan M."/>
            <person name="Lapidus A."/>
            <person name="Glavina Del Rio T."/>
            <person name="Copeland A."/>
            <person name="Tice H."/>
            <person name="Cheng J.F."/>
            <person name="Lucas S."/>
            <person name="Land M."/>
            <person name="Chen F."/>
            <person name="Bruce D."/>
            <person name="Goodwin L."/>
            <person name="Pitluck S."/>
            <person name="Ivanova N."/>
            <person name="Mavromatis K."/>
            <person name="Mikhailova N."/>
            <person name="Pati A."/>
            <person name="Chen A."/>
            <person name="Palaniappan K."/>
            <person name="Hauser L."/>
            <person name="Chang Y.J."/>
            <person name="Jeffries C.D."/>
            <person name="Munk C."/>
            <person name="Kiss H."/>
            <person name="Chain P."/>
            <person name="Han C."/>
            <person name="Brettin T."/>
            <person name="Detter J.C."/>
            <person name="Schuler E."/>
            <person name="Goker M."/>
            <person name="Rohde M."/>
            <person name="Bristow J."/>
            <person name="Eisen J.A."/>
            <person name="Markowitz V."/>
            <person name="Hugenholtz P."/>
            <person name="Kyrpides N.C."/>
            <person name="Klenk H.P."/>
        </authorList>
    </citation>
    <scope>NUCLEOTIDE SEQUENCE [LARGE SCALE GENOMIC DNA]</scope>
    <source>
        <strain evidence="3">ATCC 49802 / DSM 20745 / S 6022</strain>
    </source>
</reference>
<dbReference type="Proteomes" id="UP000002027">
    <property type="component" value="Chromosome 2"/>
</dbReference>
<dbReference type="SUPFAM" id="SSF55729">
    <property type="entry name" value="Acyl-CoA N-acyltransferases (Nat)"/>
    <property type="match status" value="2"/>
</dbReference>
<dbReference type="HOGENOM" id="CLU_751524_0_0_0"/>
<organism evidence="2 3">
    <name type="scientific">Sphaerobacter thermophilus (strain ATCC 49802 / DSM 20745 / KCCM 41009 / NCIMB 13125 / S 6022)</name>
    <dbReference type="NCBI Taxonomy" id="479434"/>
    <lineage>
        <taxon>Bacteria</taxon>
        <taxon>Pseudomonadati</taxon>
        <taxon>Thermomicrobiota</taxon>
        <taxon>Thermomicrobia</taxon>
        <taxon>Sphaerobacterales</taxon>
        <taxon>Sphaerobacterineae</taxon>
        <taxon>Sphaerobacteraceae</taxon>
        <taxon>Sphaerobacter</taxon>
    </lineage>
</organism>
<gene>
    <name evidence="2" type="ordered locus">Sthe_2538</name>
</gene>
<dbReference type="AlphaFoldDB" id="D1C810"/>
<dbReference type="EMBL" id="CP001824">
    <property type="protein sequence ID" value="ACZ39953.1"/>
    <property type="molecule type" value="Genomic_DNA"/>
</dbReference>
<dbReference type="GO" id="GO:0016747">
    <property type="term" value="F:acyltransferase activity, transferring groups other than amino-acyl groups"/>
    <property type="evidence" value="ECO:0007669"/>
    <property type="project" value="InterPro"/>
</dbReference>
<dbReference type="RefSeq" id="WP_012872993.1">
    <property type="nucleotide sequence ID" value="NC_013524.1"/>
</dbReference>
<evidence type="ECO:0000313" key="2">
    <source>
        <dbReference type="EMBL" id="ACZ39953.1"/>
    </source>
</evidence>
<dbReference type="Pfam" id="PF00583">
    <property type="entry name" value="Acetyltransf_1"/>
    <property type="match status" value="1"/>
</dbReference>